<evidence type="ECO:0000313" key="2">
    <source>
        <dbReference type="EnsemblMetazoa" id="ISCW001341-PA"/>
    </source>
</evidence>
<dbReference type="AlphaFoldDB" id="B7P1Q3"/>
<evidence type="ECO:0000313" key="1">
    <source>
        <dbReference type="EMBL" id="EEC00525.1"/>
    </source>
</evidence>
<protein>
    <submittedName>
        <fullName evidence="1 2">Uncharacterized protein</fullName>
    </submittedName>
</protein>
<evidence type="ECO:0000313" key="3">
    <source>
        <dbReference type="Proteomes" id="UP000001555"/>
    </source>
</evidence>
<dbReference type="HOGENOM" id="CLU_2388626_0_0_1"/>
<organism>
    <name type="scientific">Ixodes scapularis</name>
    <name type="common">Black-legged tick</name>
    <name type="synonym">Deer tick</name>
    <dbReference type="NCBI Taxonomy" id="6945"/>
    <lineage>
        <taxon>Eukaryota</taxon>
        <taxon>Metazoa</taxon>
        <taxon>Ecdysozoa</taxon>
        <taxon>Arthropoda</taxon>
        <taxon>Chelicerata</taxon>
        <taxon>Arachnida</taxon>
        <taxon>Acari</taxon>
        <taxon>Parasitiformes</taxon>
        <taxon>Ixodida</taxon>
        <taxon>Ixodoidea</taxon>
        <taxon>Ixodidae</taxon>
        <taxon>Ixodinae</taxon>
        <taxon>Ixodes</taxon>
    </lineage>
</organism>
<dbReference type="InParanoid" id="B7P1Q3"/>
<reference evidence="1 3" key="1">
    <citation type="submission" date="2008-03" db="EMBL/GenBank/DDBJ databases">
        <title>Annotation of Ixodes scapularis.</title>
        <authorList>
            <consortium name="Ixodes scapularis Genome Project Consortium"/>
            <person name="Caler E."/>
            <person name="Hannick L.I."/>
            <person name="Bidwell S."/>
            <person name="Joardar V."/>
            <person name="Thiagarajan M."/>
            <person name="Amedeo P."/>
            <person name="Galinsky K.J."/>
            <person name="Schobel S."/>
            <person name="Inman J."/>
            <person name="Hostetler J."/>
            <person name="Miller J."/>
            <person name="Hammond M."/>
            <person name="Megy K."/>
            <person name="Lawson D."/>
            <person name="Kodira C."/>
            <person name="Sutton G."/>
            <person name="Meyer J."/>
            <person name="Hill C.A."/>
            <person name="Birren B."/>
            <person name="Nene V."/>
            <person name="Collins F."/>
            <person name="Alarcon-Chaidez F."/>
            <person name="Wikel S."/>
            <person name="Strausberg R."/>
        </authorList>
    </citation>
    <scope>NUCLEOTIDE SEQUENCE [LARGE SCALE GENOMIC DNA]</scope>
    <source>
        <strain evidence="3">Wikel</strain>
        <strain evidence="1">Wikel colony</strain>
    </source>
</reference>
<dbReference type="VEuPathDB" id="VectorBase:ISCI001341"/>
<dbReference type="Proteomes" id="UP000001555">
    <property type="component" value="Unassembled WGS sequence"/>
</dbReference>
<proteinExistence type="predicted"/>
<gene>
    <name evidence="1" type="ORF">IscW_ISCW001341</name>
</gene>
<dbReference type="PaxDb" id="6945-B7P1Q3"/>
<dbReference type="EnsemblMetazoa" id="ISCW001341-RA">
    <property type="protein sequence ID" value="ISCW001341-PA"/>
    <property type="gene ID" value="ISCW001341"/>
</dbReference>
<name>B7P1Q3_IXOSC</name>
<dbReference type="VEuPathDB" id="VectorBase:ISCW001341"/>
<dbReference type="EMBL" id="DS617744">
    <property type="protein sequence ID" value="EEC00525.1"/>
    <property type="molecule type" value="Genomic_DNA"/>
</dbReference>
<sequence length="94" mass="10155">MELSTYCLHESGWRFVTAPGEASLQCLPCCAQQLLDVRDVSWLRRSGLARALTEAIATVPRGAFRACSALPVWALVARALVGKPDDPFAALTIP</sequence>
<dbReference type="EMBL" id="ABJB010795054">
    <property type="status" value="NOT_ANNOTATED_CDS"/>
    <property type="molecule type" value="Genomic_DNA"/>
</dbReference>
<reference evidence="2" key="2">
    <citation type="submission" date="2020-05" db="UniProtKB">
        <authorList>
            <consortium name="EnsemblMetazoa"/>
        </authorList>
    </citation>
    <scope>IDENTIFICATION</scope>
    <source>
        <strain evidence="2">wikel</strain>
    </source>
</reference>
<keyword evidence="3" id="KW-1185">Reference proteome</keyword>
<accession>B7P1Q3</accession>